<keyword evidence="8" id="KW-0175">Coiled coil</keyword>
<evidence type="ECO:0000313" key="11">
    <source>
        <dbReference type="Proteomes" id="UP000685013"/>
    </source>
</evidence>
<dbReference type="PANTHER" id="PTHR48044:SF29">
    <property type="entry name" value="GLYCOSYLTRANSFERASE"/>
    <property type="match status" value="1"/>
</dbReference>
<dbReference type="AlphaFoldDB" id="A0AAV6P477"/>
<dbReference type="Pfam" id="PF00201">
    <property type="entry name" value="UDPGT"/>
    <property type="match status" value="1"/>
</dbReference>
<feature type="domain" description="EF-hand" evidence="9">
    <location>
        <begin position="81"/>
        <end position="116"/>
    </location>
</feature>
<dbReference type="InterPro" id="IPR018247">
    <property type="entry name" value="EF_Hand_1_Ca_BS"/>
</dbReference>
<dbReference type="PROSITE" id="PS00375">
    <property type="entry name" value="UDPGT"/>
    <property type="match status" value="1"/>
</dbReference>
<dbReference type="Pfam" id="PF13499">
    <property type="entry name" value="EF-hand_7"/>
    <property type="match status" value="2"/>
</dbReference>
<dbReference type="Proteomes" id="UP000685013">
    <property type="component" value="Chromosome 2"/>
</dbReference>
<dbReference type="GO" id="GO:1901137">
    <property type="term" value="P:carbohydrate derivative biosynthetic process"/>
    <property type="evidence" value="ECO:0007669"/>
    <property type="project" value="UniProtKB-ARBA"/>
</dbReference>
<accession>A0AAV6P477</accession>
<dbReference type="Pfam" id="PF26168">
    <property type="entry name" value="Glyco_transf_N"/>
    <property type="match status" value="1"/>
</dbReference>
<evidence type="ECO:0000256" key="8">
    <source>
        <dbReference type="SAM" id="Coils"/>
    </source>
</evidence>
<sequence>MADQLTDDQISEFKEAFSLFDKDGDGCITTKELGTVMRSLGQNPTEAELQDMINEVDADGNGTIDFPEFLNLMARKMKDTDSEEELKEAFRVFDKDQNGFISAAELRHVMTNLGEKLTDEEVDEMIREADVDGDGQINYEEFVKVMMANYLAIAIAMDAQQAANKSPTATTIFMLPWVGYGHLSAYLELAKALSTRNFHIYFCSTPVSLASIKPRLIPSCSSIQFVELHLPSSDEFPPHLHTTNGLPSRLVPTIHQAFSAAAQTFEAFLQTLRPHLLIYDSLQPWAPRIASSLNIPAINFFTAGAFAVSHVLRAFHYPDSQFPSSDFVLHSRWKIKNTTAESPTQVKIPKIGEAIGYCLNASRGVILTNSFRELEGKYIDYLSVILKKRVLPIGPLVYQPNQDEEDEDYSRIKNWLDRKEASSTVLVSFGSEFFLSKEETEAIAHGLEQSEANFIWGIRFPKGAKKNAIEEALPEGFLERAGGRAMVVEEWVPQGKILKHGSIGGFVSHCGWNSAMESIMCGVPVIGIPMQVDQPFNAGILEEAGVGVEAKRDSDGKIQRDEVAKLIKEVVVERTREDIRNKLEEINEILRTRREEKLDELATEISLLCRN</sequence>
<feature type="domain" description="EF-hand" evidence="9">
    <location>
        <begin position="8"/>
        <end position="43"/>
    </location>
</feature>
<evidence type="ECO:0000256" key="7">
    <source>
        <dbReference type="ARBA" id="ARBA00022837"/>
    </source>
</evidence>
<evidence type="ECO:0000256" key="3">
    <source>
        <dbReference type="ARBA" id="ARBA00009995"/>
    </source>
</evidence>
<dbReference type="GO" id="GO:0005509">
    <property type="term" value="F:calcium ion binding"/>
    <property type="evidence" value="ECO:0007669"/>
    <property type="project" value="InterPro"/>
</dbReference>
<dbReference type="PROSITE" id="PS50222">
    <property type="entry name" value="EF_HAND_2"/>
    <property type="match status" value="4"/>
</dbReference>
<comment type="pathway">
    <text evidence="1">Secondary metabolite biosynthesis; terpenoid biosynthesis.</text>
</comment>
<dbReference type="InterPro" id="IPR035595">
    <property type="entry name" value="UDP_glycos_trans_CS"/>
</dbReference>
<dbReference type="FunFam" id="1.10.238.10:FF:000042">
    <property type="entry name" value="Calmodulin"/>
    <property type="match status" value="1"/>
</dbReference>
<dbReference type="PANTHER" id="PTHR48044">
    <property type="entry name" value="GLYCOSYLTRANSFERASE"/>
    <property type="match status" value="1"/>
</dbReference>
<comment type="caution">
    <text evidence="10">The sequence shown here is derived from an EMBL/GenBank/DDBJ whole genome shotgun (WGS) entry which is preliminary data.</text>
</comment>
<dbReference type="FunFam" id="1.10.238.10:FF:000034">
    <property type="entry name" value="Calmodulin"/>
    <property type="match status" value="1"/>
</dbReference>
<evidence type="ECO:0000256" key="2">
    <source>
        <dbReference type="ARBA" id="ARBA00009763"/>
    </source>
</evidence>
<dbReference type="SMART" id="SM00054">
    <property type="entry name" value="EFh"/>
    <property type="match status" value="4"/>
</dbReference>
<evidence type="ECO:0000256" key="5">
    <source>
        <dbReference type="ARBA" id="ARBA00022723"/>
    </source>
</evidence>
<dbReference type="FunFam" id="3.40.50.2000:FF:000060">
    <property type="entry name" value="Glycosyltransferase"/>
    <property type="match status" value="1"/>
</dbReference>
<evidence type="ECO:0000256" key="4">
    <source>
        <dbReference type="ARBA" id="ARBA00022679"/>
    </source>
</evidence>
<dbReference type="InterPro" id="IPR058980">
    <property type="entry name" value="Glyco_transf_N"/>
</dbReference>
<feature type="coiled-coil region" evidence="8">
    <location>
        <begin position="572"/>
        <end position="600"/>
    </location>
</feature>
<organism evidence="10 11">
    <name type="scientific">Cucurbita argyrosperma subsp. sororia</name>
    <dbReference type="NCBI Taxonomy" id="37648"/>
    <lineage>
        <taxon>Eukaryota</taxon>
        <taxon>Viridiplantae</taxon>
        <taxon>Streptophyta</taxon>
        <taxon>Embryophyta</taxon>
        <taxon>Tracheophyta</taxon>
        <taxon>Spermatophyta</taxon>
        <taxon>Magnoliopsida</taxon>
        <taxon>eudicotyledons</taxon>
        <taxon>Gunneridae</taxon>
        <taxon>Pentapetalae</taxon>
        <taxon>rosids</taxon>
        <taxon>fabids</taxon>
        <taxon>Cucurbitales</taxon>
        <taxon>Cucurbitaceae</taxon>
        <taxon>Cucurbiteae</taxon>
        <taxon>Cucurbita</taxon>
    </lineage>
</organism>
<evidence type="ECO:0000256" key="6">
    <source>
        <dbReference type="ARBA" id="ARBA00022737"/>
    </source>
</evidence>
<dbReference type="CDD" id="cd00051">
    <property type="entry name" value="EFh"/>
    <property type="match status" value="2"/>
</dbReference>
<keyword evidence="4" id="KW-0808">Transferase</keyword>
<keyword evidence="11" id="KW-1185">Reference proteome</keyword>
<evidence type="ECO:0000313" key="10">
    <source>
        <dbReference type="EMBL" id="KAG6605858.1"/>
    </source>
</evidence>
<dbReference type="InterPro" id="IPR002213">
    <property type="entry name" value="UDP_glucos_trans"/>
</dbReference>
<protein>
    <submittedName>
        <fullName evidence="10">UDP-glucosyltransferase 29</fullName>
    </submittedName>
</protein>
<keyword evidence="7" id="KW-0106">Calcium</keyword>
<dbReference type="CDD" id="cd03784">
    <property type="entry name" value="GT1_Gtf-like"/>
    <property type="match status" value="1"/>
</dbReference>
<dbReference type="GO" id="GO:0008194">
    <property type="term" value="F:UDP-glycosyltransferase activity"/>
    <property type="evidence" value="ECO:0007669"/>
    <property type="project" value="InterPro"/>
</dbReference>
<dbReference type="EMBL" id="JAGKQH010000002">
    <property type="protein sequence ID" value="KAG6605858.1"/>
    <property type="molecule type" value="Genomic_DNA"/>
</dbReference>
<evidence type="ECO:0000259" key="9">
    <source>
        <dbReference type="PROSITE" id="PS50222"/>
    </source>
</evidence>
<feature type="domain" description="EF-hand" evidence="9">
    <location>
        <begin position="117"/>
        <end position="152"/>
    </location>
</feature>
<keyword evidence="6" id="KW-0677">Repeat</keyword>
<name>A0AAV6P477_9ROSI</name>
<reference evidence="10 11" key="1">
    <citation type="journal article" date="2021" name="Hortic Res">
        <title>The domestication of Cucurbita argyrosperma as revealed by the genome of its wild relative.</title>
        <authorList>
            <person name="Barrera-Redondo J."/>
            <person name="Sanchez-de la Vega G."/>
            <person name="Aguirre-Liguori J.A."/>
            <person name="Castellanos-Morales G."/>
            <person name="Gutierrez-Guerrero Y.T."/>
            <person name="Aguirre-Dugua X."/>
            <person name="Aguirre-Planter E."/>
            <person name="Tenaillon M.I."/>
            <person name="Lira-Saade R."/>
            <person name="Eguiarte L.E."/>
        </authorList>
    </citation>
    <scope>NUCLEOTIDE SEQUENCE [LARGE SCALE GENOMIC DNA]</scope>
    <source>
        <strain evidence="10">JBR-2021</strain>
    </source>
</reference>
<feature type="domain" description="EF-hand" evidence="9">
    <location>
        <begin position="44"/>
        <end position="79"/>
    </location>
</feature>
<dbReference type="PROSITE" id="PS00018">
    <property type="entry name" value="EF_HAND_1"/>
    <property type="match status" value="4"/>
</dbReference>
<keyword evidence="5" id="KW-0479">Metal-binding</keyword>
<dbReference type="InterPro" id="IPR002048">
    <property type="entry name" value="EF_hand_dom"/>
</dbReference>
<comment type="similarity">
    <text evidence="2">Belongs to the calmodulin family.</text>
</comment>
<evidence type="ECO:0000256" key="1">
    <source>
        <dbReference type="ARBA" id="ARBA00004721"/>
    </source>
</evidence>
<proteinExistence type="inferred from homology"/>
<comment type="similarity">
    <text evidence="3">Belongs to the UDP-glycosyltransferase family.</text>
</comment>
<feature type="non-terminal residue" evidence="10">
    <location>
        <position position="1"/>
    </location>
</feature>
<gene>
    <name evidence="10" type="primary">UGT29</name>
    <name evidence="10" type="ORF">SDJN03_03175</name>
</gene>